<accession>A0A1J4SF75</accession>
<dbReference type="InterPro" id="IPR030373">
    <property type="entry name" value="PABS_CS"/>
</dbReference>
<comment type="caution">
    <text evidence="9">The sequence shown here is derived from an EMBL/GenBank/DDBJ whole genome shotgun (WGS) entry which is preliminary data.</text>
</comment>
<dbReference type="HAMAP" id="MF_00198">
    <property type="entry name" value="Spermidine_synth"/>
    <property type="match status" value="1"/>
</dbReference>
<dbReference type="PANTHER" id="PTHR11558">
    <property type="entry name" value="SPERMIDINE/SPERMINE SYNTHASE"/>
    <property type="match status" value="1"/>
</dbReference>
<evidence type="ECO:0000259" key="8">
    <source>
        <dbReference type="PROSITE" id="PS51006"/>
    </source>
</evidence>
<evidence type="ECO:0000256" key="4">
    <source>
        <dbReference type="HAMAP-Rule" id="MF_00198"/>
    </source>
</evidence>
<dbReference type="GO" id="GO:0004766">
    <property type="term" value="F:spermidine synthase activity"/>
    <property type="evidence" value="ECO:0007669"/>
    <property type="project" value="UniProtKB-UniRule"/>
</dbReference>
<feature type="binding site" evidence="4">
    <location>
        <position position="86"/>
    </location>
    <ligand>
        <name>spermidine</name>
        <dbReference type="ChEBI" id="CHEBI:57834"/>
    </ligand>
</feature>
<dbReference type="NCBIfam" id="NF037959">
    <property type="entry name" value="MFS_SpdSyn"/>
    <property type="match status" value="1"/>
</dbReference>
<dbReference type="InterPro" id="IPR029063">
    <property type="entry name" value="SAM-dependent_MTases_sf"/>
</dbReference>
<dbReference type="InterPro" id="IPR035246">
    <property type="entry name" value="Spermidine_synt_N"/>
</dbReference>
<evidence type="ECO:0000256" key="5">
    <source>
        <dbReference type="PROSITE-ProRule" id="PRU00354"/>
    </source>
</evidence>
<dbReference type="AlphaFoldDB" id="A0A1J4SF75"/>
<comment type="similarity">
    <text evidence="1 4 6">Belongs to the spermidine/spermine synthase family.</text>
</comment>
<dbReference type="GO" id="GO:0005829">
    <property type="term" value="C:cytosol"/>
    <property type="evidence" value="ECO:0007669"/>
    <property type="project" value="TreeGrafter"/>
</dbReference>
<evidence type="ECO:0000256" key="3">
    <source>
        <dbReference type="ARBA" id="ARBA00023115"/>
    </source>
</evidence>
<evidence type="ECO:0000313" key="10">
    <source>
        <dbReference type="Proteomes" id="UP000182278"/>
    </source>
</evidence>
<comment type="pathway">
    <text evidence="4">Amine and polyamine biosynthesis; spermidine biosynthesis; spermidine from putrescine: step 1/1.</text>
</comment>
<feature type="binding site" evidence="4">
    <location>
        <position position="31"/>
    </location>
    <ligand>
        <name>S-methyl-5'-thioadenosine</name>
        <dbReference type="ChEBI" id="CHEBI:17509"/>
    </ligand>
</feature>
<comment type="function">
    <text evidence="4">Catalyzes the irreversible transfer of a propylamine group from the amino donor S-adenosylmethioninamine (decarboxy-AdoMet) to putrescine (1,4-diaminobutane) to yield spermidine.</text>
</comment>
<reference evidence="9 10" key="1">
    <citation type="journal article" date="2016" name="Environ. Microbiol.">
        <title>Genomic resolution of a cold subsurface aquifer community provides metabolic insights for novel microbes adapted to high CO concentrations.</title>
        <authorList>
            <person name="Probst A.J."/>
            <person name="Castelle C.J."/>
            <person name="Singh A."/>
            <person name="Brown C.T."/>
            <person name="Anantharaman K."/>
            <person name="Sharon I."/>
            <person name="Hug L.A."/>
            <person name="Burstein D."/>
            <person name="Emerson J.B."/>
            <person name="Thomas B.C."/>
            <person name="Banfield J.F."/>
        </authorList>
    </citation>
    <scope>NUCLEOTIDE SEQUENCE [LARGE SCALE GENOMIC DNA]</scope>
    <source>
        <strain evidence="9">CG1_02_38_46</strain>
    </source>
</reference>
<dbReference type="Gene3D" id="3.40.50.150">
    <property type="entry name" value="Vaccinia Virus protein VP39"/>
    <property type="match status" value="1"/>
</dbReference>
<evidence type="ECO:0000256" key="6">
    <source>
        <dbReference type="RuleBase" id="RU003836"/>
    </source>
</evidence>
<dbReference type="InterPro" id="IPR001045">
    <property type="entry name" value="Spermi_synthase"/>
</dbReference>
<dbReference type="InterPro" id="IPR037163">
    <property type="entry name" value="Spermidine_synt_N_sf"/>
</dbReference>
<proteinExistence type="inferred from homology"/>
<feature type="binding site" evidence="4">
    <location>
        <position position="62"/>
    </location>
    <ligand>
        <name>spermidine</name>
        <dbReference type="ChEBI" id="CHEBI:57834"/>
    </ligand>
</feature>
<feature type="active site" description="Proton acceptor" evidence="4 5">
    <location>
        <position position="155"/>
    </location>
</feature>
<dbReference type="EC" id="2.5.1.16" evidence="4"/>
<dbReference type="SUPFAM" id="SSF53335">
    <property type="entry name" value="S-adenosyl-L-methionine-dependent methyltransferases"/>
    <property type="match status" value="1"/>
</dbReference>
<dbReference type="Pfam" id="PF17284">
    <property type="entry name" value="Spermine_synt_N"/>
    <property type="match status" value="1"/>
</dbReference>
<keyword evidence="4 7" id="KW-0745">Spermidine biosynthesis</keyword>
<protein>
    <recommendedName>
        <fullName evidence="4">Polyamine aminopropyltransferase</fullName>
    </recommendedName>
    <alternativeName>
        <fullName evidence="4">Putrescine aminopropyltransferase</fullName>
        <shortName evidence="4">PAPT</shortName>
    </alternativeName>
    <alternativeName>
        <fullName evidence="4">Spermidine synthase</fullName>
        <shortName evidence="4">SPDS</shortName>
        <shortName evidence="4">SPDSY</shortName>
        <ecNumber evidence="4">2.5.1.16</ecNumber>
    </alternativeName>
</protein>
<dbReference type="PROSITE" id="PS51006">
    <property type="entry name" value="PABS_2"/>
    <property type="match status" value="1"/>
</dbReference>
<dbReference type="GO" id="GO:0008295">
    <property type="term" value="P:spermidine biosynthetic process"/>
    <property type="evidence" value="ECO:0007669"/>
    <property type="project" value="UniProtKB-UniRule"/>
</dbReference>
<feature type="domain" description="PABS" evidence="8">
    <location>
        <begin position="2"/>
        <end position="235"/>
    </location>
</feature>
<dbReference type="Gene3D" id="2.30.140.10">
    <property type="entry name" value="Spermidine synthase, tetramerisation domain"/>
    <property type="match status" value="1"/>
</dbReference>
<keyword evidence="2 4" id="KW-0808">Transferase</keyword>
<name>A0A1J4SF75_9BACT</name>
<dbReference type="PROSITE" id="PS01330">
    <property type="entry name" value="PABS_1"/>
    <property type="match status" value="1"/>
</dbReference>
<comment type="catalytic activity">
    <reaction evidence="4 7">
        <text>S-adenosyl 3-(methylsulfanyl)propylamine + putrescine = S-methyl-5'-thioadenosine + spermidine + H(+)</text>
        <dbReference type="Rhea" id="RHEA:12721"/>
        <dbReference type="ChEBI" id="CHEBI:15378"/>
        <dbReference type="ChEBI" id="CHEBI:17509"/>
        <dbReference type="ChEBI" id="CHEBI:57443"/>
        <dbReference type="ChEBI" id="CHEBI:57834"/>
        <dbReference type="ChEBI" id="CHEBI:326268"/>
        <dbReference type="EC" id="2.5.1.16"/>
    </reaction>
</comment>
<dbReference type="EMBL" id="MNUO01000024">
    <property type="protein sequence ID" value="OIN98089.1"/>
    <property type="molecule type" value="Genomic_DNA"/>
</dbReference>
<feature type="binding site" evidence="4">
    <location>
        <position position="162"/>
    </location>
    <ligand>
        <name>S-methyl-5'-thioadenosine</name>
        <dbReference type="ChEBI" id="CHEBI:17509"/>
    </ligand>
</feature>
<sequence length="278" mass="32156">MEMWFYEKHIPGAGICLKIKKTLYSKKSKYQEVQILETEEFGRMLVIDGMVMTTERDEFIYHEMLVHVPIFTHPNPENILVIGGGDGGTVRELVEHRDIKKITMVEIDKDVIDASKKFLPGLSGQLNNPRFKLIIGDGIKYVKSSTGKFDVIILDSSDPVGPAKELFSRDFFKNVYRCLKPDGILVAQTETPFMDKEVIKKTYKILKKIFPLVKLYFAPIPTYPSGMWSFAFASKKYDPLVNFDIERAMDKKFPTKYYNEDVHRGAFMLPEFMKRLVR</sequence>
<dbReference type="NCBIfam" id="NF002010">
    <property type="entry name" value="PRK00811.1"/>
    <property type="match status" value="1"/>
</dbReference>
<evidence type="ECO:0000256" key="2">
    <source>
        <dbReference type="ARBA" id="ARBA00022679"/>
    </source>
</evidence>
<dbReference type="Proteomes" id="UP000182278">
    <property type="component" value="Unassembled WGS sequence"/>
</dbReference>
<organism evidence="9 10">
    <name type="scientific">Candidatus Desantisbacteria bacterium CG1_02_38_46</name>
    <dbReference type="NCBI Taxonomy" id="1817893"/>
    <lineage>
        <taxon>Bacteria</taxon>
        <taxon>Candidatus Desantisiibacteriota</taxon>
    </lineage>
</organism>
<dbReference type="Pfam" id="PF01564">
    <property type="entry name" value="Spermine_synth"/>
    <property type="match status" value="1"/>
</dbReference>
<dbReference type="NCBIfam" id="TIGR00417">
    <property type="entry name" value="speE"/>
    <property type="match status" value="1"/>
</dbReference>
<feature type="binding site" evidence="4">
    <location>
        <position position="106"/>
    </location>
    <ligand>
        <name>S-methyl-5'-thioadenosine</name>
        <dbReference type="ChEBI" id="CHEBI:17509"/>
    </ligand>
</feature>
<feature type="binding site" evidence="4">
    <location>
        <begin position="155"/>
        <end position="158"/>
    </location>
    <ligand>
        <name>spermidine</name>
        <dbReference type="ChEBI" id="CHEBI:57834"/>
    </ligand>
</feature>
<evidence type="ECO:0000313" key="9">
    <source>
        <dbReference type="EMBL" id="OIN98089.1"/>
    </source>
</evidence>
<keyword evidence="3 4" id="KW-0620">Polyamine biosynthesis</keyword>
<evidence type="ECO:0000256" key="1">
    <source>
        <dbReference type="ARBA" id="ARBA00007867"/>
    </source>
</evidence>
<feature type="binding site" evidence="4">
    <location>
        <begin position="137"/>
        <end position="138"/>
    </location>
    <ligand>
        <name>S-methyl-5'-thioadenosine</name>
        <dbReference type="ChEBI" id="CHEBI:17509"/>
    </ligand>
</feature>
<dbReference type="PANTHER" id="PTHR11558:SF11">
    <property type="entry name" value="SPERMIDINE SYNTHASE"/>
    <property type="match status" value="1"/>
</dbReference>
<dbReference type="STRING" id="1817893.AUJ66_01595"/>
<comment type="subunit">
    <text evidence="4">Homodimer or homotetramer.</text>
</comment>
<gene>
    <name evidence="4" type="primary">speE</name>
    <name evidence="9" type="ORF">AUJ66_01595</name>
</gene>
<evidence type="ECO:0000256" key="7">
    <source>
        <dbReference type="RuleBase" id="RU003837"/>
    </source>
</evidence>
<dbReference type="UniPathway" id="UPA00248">
    <property type="reaction ID" value="UER00314"/>
</dbReference>
<dbReference type="CDD" id="cd02440">
    <property type="entry name" value="AdoMet_MTases"/>
    <property type="match status" value="1"/>
</dbReference>
<dbReference type="InterPro" id="IPR030374">
    <property type="entry name" value="PABS"/>
</dbReference>